<reference evidence="2 3" key="1">
    <citation type="submission" date="2019-04" db="EMBL/GenBank/DDBJ databases">
        <title>Pedobacter sp. RP-3-22 sp. nov., isolated from Arctic soil.</title>
        <authorList>
            <person name="Dahal R.H."/>
            <person name="Kim D.-U."/>
        </authorList>
    </citation>
    <scope>NUCLEOTIDE SEQUENCE [LARGE SCALE GENOMIC DNA]</scope>
    <source>
        <strain evidence="2 3">RP-3-22</strain>
    </source>
</reference>
<keyword evidence="1" id="KW-0732">Signal</keyword>
<dbReference type="Proteomes" id="UP000309488">
    <property type="component" value="Unassembled WGS sequence"/>
</dbReference>
<feature type="chain" id="PRO_5020904622" description="DUF4412 domain-containing protein" evidence="1">
    <location>
        <begin position="24"/>
        <end position="226"/>
    </location>
</feature>
<proteinExistence type="predicted"/>
<name>A0A4V5P1F5_9SPHI</name>
<accession>A0A4V5P1F5</accession>
<dbReference type="OrthoDB" id="1467107at2"/>
<protein>
    <recommendedName>
        <fullName evidence="4">DUF4412 domain-containing protein</fullName>
    </recommendedName>
</protein>
<keyword evidence="3" id="KW-1185">Reference proteome</keyword>
<evidence type="ECO:0008006" key="4">
    <source>
        <dbReference type="Google" id="ProtNLM"/>
    </source>
</evidence>
<comment type="caution">
    <text evidence="2">The sequence shown here is derived from an EMBL/GenBank/DDBJ whole genome shotgun (WGS) entry which is preliminary data.</text>
</comment>
<evidence type="ECO:0000313" key="3">
    <source>
        <dbReference type="Proteomes" id="UP000309488"/>
    </source>
</evidence>
<organism evidence="2 3">
    <name type="scientific">Pedobacter polaris</name>
    <dbReference type="NCBI Taxonomy" id="2571273"/>
    <lineage>
        <taxon>Bacteria</taxon>
        <taxon>Pseudomonadati</taxon>
        <taxon>Bacteroidota</taxon>
        <taxon>Sphingobacteriia</taxon>
        <taxon>Sphingobacteriales</taxon>
        <taxon>Sphingobacteriaceae</taxon>
        <taxon>Pedobacter</taxon>
    </lineage>
</organism>
<dbReference type="AlphaFoldDB" id="A0A4V5P1F5"/>
<dbReference type="RefSeq" id="WP_136839598.1">
    <property type="nucleotide sequence ID" value="NZ_SWBR01000002.1"/>
</dbReference>
<evidence type="ECO:0000313" key="2">
    <source>
        <dbReference type="EMBL" id="TKC10022.1"/>
    </source>
</evidence>
<feature type="signal peptide" evidence="1">
    <location>
        <begin position="1"/>
        <end position="23"/>
    </location>
</feature>
<sequence length="226" mass="24914">MFKSMKTGILAAILISTAIIAHAQKKITEGTITYKVEYAPTAEQEAAVAMLPTEQKVKFNGPMIRMEMEQGPATITVLQDVVSNLGLVLIDVPVAQMQFAVKQGKAEYDKQKASSPKFSDFKATGEKKMIGSYNTEKYTYKDDKGGTYELWATTDIELPTGFSGENFKDVKGSLIKYTHFQQGIKQTLTVKEIKEEKAGPFNLDVPKGYEVKTMEEIMAMQGGGGE</sequence>
<evidence type="ECO:0000256" key="1">
    <source>
        <dbReference type="SAM" id="SignalP"/>
    </source>
</evidence>
<dbReference type="EMBL" id="SWBR01000002">
    <property type="protein sequence ID" value="TKC10022.1"/>
    <property type="molecule type" value="Genomic_DNA"/>
</dbReference>
<gene>
    <name evidence="2" type="ORF">FA048_07380</name>
</gene>